<gene>
    <name evidence="2" type="ORF">JOE69_003482</name>
</gene>
<dbReference type="SUPFAM" id="SSF75304">
    <property type="entry name" value="Amidase signature (AS) enzymes"/>
    <property type="match status" value="1"/>
</dbReference>
<dbReference type="Gene3D" id="3.90.1300.10">
    <property type="entry name" value="Amidase signature (AS) domain"/>
    <property type="match status" value="1"/>
</dbReference>
<dbReference type="PANTHER" id="PTHR11895">
    <property type="entry name" value="TRANSAMIDASE"/>
    <property type="match status" value="1"/>
</dbReference>
<proteinExistence type="predicted"/>
<name>A0ABU1JGH6_9MICC</name>
<dbReference type="EMBL" id="JAVDQF010000001">
    <property type="protein sequence ID" value="MDR6271244.1"/>
    <property type="molecule type" value="Genomic_DNA"/>
</dbReference>
<organism evidence="2 3">
    <name type="scientific">Arthrobacter russicus</name>
    <dbReference type="NCBI Taxonomy" id="172040"/>
    <lineage>
        <taxon>Bacteria</taxon>
        <taxon>Bacillati</taxon>
        <taxon>Actinomycetota</taxon>
        <taxon>Actinomycetes</taxon>
        <taxon>Micrococcales</taxon>
        <taxon>Micrococcaceae</taxon>
        <taxon>Arthrobacter</taxon>
    </lineage>
</organism>
<dbReference type="InterPro" id="IPR000120">
    <property type="entry name" value="Amidase"/>
</dbReference>
<dbReference type="GO" id="GO:0050566">
    <property type="term" value="F:asparaginyl-tRNA synthase (glutamine-hydrolyzing) activity"/>
    <property type="evidence" value="ECO:0007669"/>
    <property type="project" value="UniProtKB-EC"/>
</dbReference>
<sequence>MADVGPDLSASELASGFASGAFSPSEICTAVLARIAEREPVINAFYRCDPDAAQQAAAASTRRWASGRPLGPLDGVPVTVKENIARQGIPMPSGTALPNPPVALANAPVTDRILEAGGVLLGSTVMPDWGMLSSGVSSRHGISRSPWNPAWTTGGSSAGAGAAAAAGFGPLHVGTDIGGSVRLPGTWLGLATLKPSAGRVPLDVPYAGRAAGPMARTVRDAGLLMSVIGQFDARDYSTRPYPAADWRSLGAGEPEVAGLRVAVQLDAGAGAPVDAEVAAAVWAVAERFAEAGADVGPLGPLLDQAMLDGLDNFWRIRAFKDFRALDEAGQALLLPYIARWCAIGARFDGADALACYETIGRVQQATVAATWAYDVVLSPVAPMAAFAAEKPMPNDDPEATMDHIAFTVPYNMSGQPAATVNCGFSSDGRPIGVQIAGRVGDDLGVLKAAAWYEANRPATAVPDWAGLAQSV</sequence>
<evidence type="ECO:0000313" key="3">
    <source>
        <dbReference type="Proteomes" id="UP001185069"/>
    </source>
</evidence>
<dbReference type="InterPro" id="IPR023631">
    <property type="entry name" value="Amidase_dom"/>
</dbReference>
<dbReference type="Pfam" id="PF01425">
    <property type="entry name" value="Amidase"/>
    <property type="match status" value="1"/>
</dbReference>
<accession>A0ABU1JGH6</accession>
<dbReference type="GO" id="GO:0050567">
    <property type="term" value="F:glutaminyl-tRNA synthase (glutamine-hydrolyzing) activity"/>
    <property type="evidence" value="ECO:0007669"/>
    <property type="project" value="UniProtKB-EC"/>
</dbReference>
<dbReference type="EC" id="6.3.5.6" evidence="2"/>
<evidence type="ECO:0000259" key="1">
    <source>
        <dbReference type="Pfam" id="PF01425"/>
    </source>
</evidence>
<comment type="caution">
    <text evidence="2">The sequence shown here is derived from an EMBL/GenBank/DDBJ whole genome shotgun (WGS) entry which is preliminary data.</text>
</comment>
<feature type="domain" description="Amidase" evidence="1">
    <location>
        <begin position="26"/>
        <end position="445"/>
    </location>
</feature>
<keyword evidence="3" id="KW-1185">Reference proteome</keyword>
<dbReference type="NCBIfam" id="NF005450">
    <property type="entry name" value="PRK07042.1"/>
    <property type="match status" value="1"/>
</dbReference>
<dbReference type="PANTHER" id="PTHR11895:SF173">
    <property type="entry name" value="GLUTAMYL-TRNA AMIDOTRANSFERASE SUBUNIT A"/>
    <property type="match status" value="1"/>
</dbReference>
<evidence type="ECO:0000313" key="2">
    <source>
        <dbReference type="EMBL" id="MDR6271244.1"/>
    </source>
</evidence>
<reference evidence="2 3" key="1">
    <citation type="submission" date="2023-07" db="EMBL/GenBank/DDBJ databases">
        <title>Sequencing the genomes of 1000 actinobacteria strains.</title>
        <authorList>
            <person name="Klenk H.-P."/>
        </authorList>
    </citation>
    <scope>NUCLEOTIDE SEQUENCE [LARGE SCALE GENOMIC DNA]</scope>
    <source>
        <strain evidence="2 3">DSM 14555</strain>
    </source>
</reference>
<dbReference type="RefSeq" id="WP_309800935.1">
    <property type="nucleotide sequence ID" value="NZ_BAAAHY010000006.1"/>
</dbReference>
<dbReference type="EC" id="6.3.5.7" evidence="2"/>
<dbReference type="Proteomes" id="UP001185069">
    <property type="component" value="Unassembled WGS sequence"/>
</dbReference>
<keyword evidence="2" id="KW-0436">Ligase</keyword>
<dbReference type="InterPro" id="IPR036928">
    <property type="entry name" value="AS_sf"/>
</dbReference>
<protein>
    <submittedName>
        <fullName evidence="2">Aspartyl-tRNA(Asn)/glutamyl-tRNA(Gln) amidotransferase subunit A</fullName>
        <ecNumber evidence="2">6.3.5.6</ecNumber>
        <ecNumber evidence="2">6.3.5.7</ecNumber>
    </submittedName>
</protein>